<keyword evidence="4" id="KW-1185">Reference proteome</keyword>
<dbReference type="EMBL" id="QUAC01000242">
    <property type="protein sequence ID" value="REK86621.1"/>
    <property type="molecule type" value="Genomic_DNA"/>
</dbReference>
<protein>
    <submittedName>
        <fullName evidence="3">Phage tail sheath family protein</fullName>
    </submittedName>
</protein>
<dbReference type="Pfam" id="PF04984">
    <property type="entry name" value="Phage_sheath_1"/>
    <property type="match status" value="1"/>
</dbReference>
<dbReference type="PANTHER" id="PTHR35861">
    <property type="match status" value="1"/>
</dbReference>
<name>A0A371PWI5_STRIH</name>
<evidence type="ECO:0000313" key="3">
    <source>
        <dbReference type="EMBL" id="REK86621.1"/>
    </source>
</evidence>
<organism evidence="3 4">
    <name type="scientific">Streptomyces inhibens</name>
    <dbReference type="NCBI Taxonomy" id="2293571"/>
    <lineage>
        <taxon>Bacteria</taxon>
        <taxon>Bacillati</taxon>
        <taxon>Actinomycetota</taxon>
        <taxon>Actinomycetes</taxon>
        <taxon>Kitasatosporales</taxon>
        <taxon>Streptomycetaceae</taxon>
        <taxon>Streptomyces</taxon>
    </lineage>
</organism>
<dbReference type="InterPro" id="IPR052042">
    <property type="entry name" value="Tail_sheath_structural"/>
</dbReference>
<dbReference type="InterPro" id="IPR035089">
    <property type="entry name" value="Phage_sheath_subtilisin"/>
</dbReference>
<dbReference type="RefSeq" id="WP_147318382.1">
    <property type="nucleotide sequence ID" value="NZ_QUAC01000242.1"/>
</dbReference>
<comment type="caution">
    <text evidence="3">The sequence shown here is derived from an EMBL/GenBank/DDBJ whole genome shotgun (WGS) entry which is preliminary data.</text>
</comment>
<evidence type="ECO:0000256" key="1">
    <source>
        <dbReference type="ARBA" id="ARBA00008005"/>
    </source>
</evidence>
<reference evidence="3 4" key="1">
    <citation type="submission" date="2018-08" db="EMBL/GenBank/DDBJ databases">
        <title>Streptomyces NEAU-D10 sp. nov., a novel Actinomycete isolated from soil.</title>
        <authorList>
            <person name="Jin L."/>
        </authorList>
    </citation>
    <scope>NUCLEOTIDE SEQUENCE [LARGE SCALE GENOMIC DNA]</scope>
    <source>
        <strain evidence="3 4">NEAU-D10</strain>
    </source>
</reference>
<gene>
    <name evidence="3" type="ORF">DY245_31160</name>
</gene>
<feature type="domain" description="Tail sheath protein subtilisin-like" evidence="2">
    <location>
        <begin position="213"/>
        <end position="375"/>
    </location>
</feature>
<proteinExistence type="inferred from homology"/>
<comment type="similarity">
    <text evidence="1">Belongs to the myoviridae tail sheath protein family.</text>
</comment>
<dbReference type="OrthoDB" id="9767864at2"/>
<dbReference type="Proteomes" id="UP000262477">
    <property type="component" value="Unassembled WGS sequence"/>
</dbReference>
<evidence type="ECO:0000313" key="4">
    <source>
        <dbReference type="Proteomes" id="UP000262477"/>
    </source>
</evidence>
<accession>A0A371PWI5</accession>
<dbReference type="AlphaFoldDB" id="A0A371PWI5"/>
<dbReference type="PANTHER" id="PTHR35861:SF1">
    <property type="entry name" value="PHAGE TAIL SHEATH PROTEIN"/>
    <property type="match status" value="1"/>
</dbReference>
<dbReference type="Gene3D" id="3.40.50.11780">
    <property type="match status" value="1"/>
</dbReference>
<sequence length="391" mass="42872">MSPDLAPGVFVKELPSGVRTITGAGTSTPAFLGYAVTKPVAAPPVKVRSWNQYVEAYHFRTDLTEEQIAEELDRLRPLAADFAEADRALREEAVPSKITEERYKAFADVKKRLGAGQKVSEEEKEAANATAKTLEGATYTAWEVAGKPWWPVADRFTELESLSDYLPLSERYALAEAVYGFFANGGTECYVVTLDPDNDLGAELTAATSLEKLKALSDVNMVAVPDLWTNSQDVATGGTNIEKVVAHCVKMRNRLAIVEPPDDLNPSELGPFIQKLASPNSDDSAFTAVYYPWVRVPGVNAQERTVPPCGHMAGVWARTDAERGVFKAPANQNIRGVLSIPTLLTNGQQGDLNEKGINCLRVFPDRGLLVWGARTRSSTRDWQYVNVRRLV</sequence>
<evidence type="ECO:0000259" key="2">
    <source>
        <dbReference type="Pfam" id="PF04984"/>
    </source>
</evidence>
<feature type="non-terminal residue" evidence="3">
    <location>
        <position position="391"/>
    </location>
</feature>